<dbReference type="PANTHER" id="PTHR42917:SF2">
    <property type="entry name" value="2,4-DIENOYL-COA REDUCTASE [(2E)-ENOYL-COA-PRODUCING]"/>
    <property type="match status" value="1"/>
</dbReference>
<dbReference type="CDD" id="cd02930">
    <property type="entry name" value="DCR_FMN"/>
    <property type="match status" value="1"/>
</dbReference>
<keyword evidence="5" id="KW-0288">FMN</keyword>
<keyword evidence="9" id="KW-0411">Iron-sulfur</keyword>
<evidence type="ECO:0000256" key="6">
    <source>
        <dbReference type="ARBA" id="ARBA00022723"/>
    </source>
</evidence>
<dbReference type="SUPFAM" id="SSF51395">
    <property type="entry name" value="FMN-linked oxidoreductases"/>
    <property type="match status" value="1"/>
</dbReference>
<dbReference type="PRINTS" id="PR00368">
    <property type="entry name" value="FADPNR"/>
</dbReference>
<dbReference type="InterPro" id="IPR051793">
    <property type="entry name" value="NADH:flavin_oxidoreductase"/>
</dbReference>
<evidence type="ECO:0000256" key="3">
    <source>
        <dbReference type="ARBA" id="ARBA00011048"/>
    </source>
</evidence>
<name>A0ABP3X0T8_9ALTE</name>
<proteinExistence type="inferred from homology"/>
<comment type="similarity">
    <text evidence="3">In the N-terminal section; belongs to the NADH:flavin oxidoreductase/NADH oxidase family.</text>
</comment>
<keyword evidence="7" id="KW-0560">Oxidoreductase</keyword>
<organism evidence="12 13">
    <name type="scientific">Aliiglaciecola litoralis</name>
    <dbReference type="NCBI Taxonomy" id="582857"/>
    <lineage>
        <taxon>Bacteria</taxon>
        <taxon>Pseudomonadati</taxon>
        <taxon>Pseudomonadota</taxon>
        <taxon>Gammaproteobacteria</taxon>
        <taxon>Alteromonadales</taxon>
        <taxon>Alteromonadaceae</taxon>
        <taxon>Aliiglaciecola</taxon>
    </lineage>
</organism>
<feature type="domain" description="NADH:flavin oxidoreductase/NADH oxidase N-terminal" evidence="10">
    <location>
        <begin position="14"/>
        <end position="339"/>
    </location>
</feature>
<evidence type="ECO:0000313" key="13">
    <source>
        <dbReference type="Proteomes" id="UP001500359"/>
    </source>
</evidence>
<dbReference type="Gene3D" id="3.40.50.720">
    <property type="entry name" value="NAD(P)-binding Rossmann-like Domain"/>
    <property type="match status" value="1"/>
</dbReference>
<dbReference type="Gene3D" id="3.50.50.60">
    <property type="entry name" value="FAD/NAD(P)-binding domain"/>
    <property type="match status" value="1"/>
</dbReference>
<evidence type="ECO:0000259" key="11">
    <source>
        <dbReference type="Pfam" id="PF07992"/>
    </source>
</evidence>
<dbReference type="InterPro" id="IPR001155">
    <property type="entry name" value="OxRdtase_FMN_N"/>
</dbReference>
<dbReference type="InterPro" id="IPR036188">
    <property type="entry name" value="FAD/NAD-bd_sf"/>
</dbReference>
<keyword evidence="13" id="KW-1185">Reference proteome</keyword>
<dbReference type="InterPro" id="IPR023753">
    <property type="entry name" value="FAD/NAD-binding_dom"/>
</dbReference>
<evidence type="ECO:0000256" key="4">
    <source>
        <dbReference type="ARBA" id="ARBA00022630"/>
    </source>
</evidence>
<dbReference type="SUPFAM" id="SSF51905">
    <property type="entry name" value="FAD/NAD(P)-binding domain"/>
    <property type="match status" value="1"/>
</dbReference>
<dbReference type="EMBL" id="BAAAFD010000008">
    <property type="protein sequence ID" value="GAA0858136.1"/>
    <property type="molecule type" value="Genomic_DNA"/>
</dbReference>
<keyword evidence="8" id="KW-0408">Iron</keyword>
<accession>A0ABP3X0T8</accession>
<reference evidence="13" key="1">
    <citation type="journal article" date="2019" name="Int. J. Syst. Evol. Microbiol.">
        <title>The Global Catalogue of Microorganisms (GCM) 10K type strain sequencing project: providing services to taxonomists for standard genome sequencing and annotation.</title>
        <authorList>
            <consortium name="The Broad Institute Genomics Platform"/>
            <consortium name="The Broad Institute Genome Sequencing Center for Infectious Disease"/>
            <person name="Wu L."/>
            <person name="Ma J."/>
        </authorList>
    </citation>
    <scope>NUCLEOTIDE SEQUENCE [LARGE SCALE GENOMIC DNA]</scope>
    <source>
        <strain evidence="13">JCM 15896</strain>
    </source>
</reference>
<feature type="domain" description="FAD/NAD(P)-binding" evidence="11">
    <location>
        <begin position="384"/>
        <end position="643"/>
    </location>
</feature>
<evidence type="ECO:0000256" key="5">
    <source>
        <dbReference type="ARBA" id="ARBA00022643"/>
    </source>
</evidence>
<sequence>MTAELKVTSAYPHLFRPLDLGFTTLKNRVLMGSMHTGLEEAPDGHTRMAVFFAERARGGVGLIVTGGIGPNDEGATHAKTNRLDSDERVAQHKVITDAVHAEDGKICMQILHTGRYAYNPNLVAPSAVQAPINPFKPKELDEAGIQKQIDDFVFTAKQAQKAGYDGVEIMGSEGYFLNQFIAARTNFRDDQWGGEYQNRIRLPIEVVRRVREAVGEKFIIIYRLSMLDLVEGGSTYNEVVELGLEIEKAGATIINTGIGWHEARIPTIATKVPRAAFTWVTAKFRQALNIPVITSNRINTPEVAEEVLARGDADMVSMARPFLADAEFVKKAFEDRADEINTCIGCNQACLDHVFENKNASCLVNPRACHETELNIVAANDLKKMAVVGAGPAGLAAAVSLAQRGHKVTLFDSANEIGGQFNIAKQIPGKEEFNETLRYFSRQLELHHIDVRLNTRVNTELLNQSDFDEVIIATGIMPRIPTIEGIDHPKVMSYLDVIREKREVGQKVAVIGAGGIGFDVCEYLAHAGESTSLNIPAFMKEWGIDMTFNSRGGIEGMQPQPTASGREIFLLQRKSSKVGANLGKTTGWAHRVGLLARGVNMLAGVEYLKIDDLGLHIKVNDEVQILDVDNIVVCAGQDPLKSLSNGLNKPFHLIGGADVAAELDAKRAIDQGTRLAATL</sequence>
<gene>
    <name evidence="12" type="ORF">GCM10009114_26580</name>
</gene>
<dbReference type="SUPFAM" id="SSF51971">
    <property type="entry name" value="Nucleotide-binding domain"/>
    <property type="match status" value="1"/>
</dbReference>
<protein>
    <submittedName>
        <fullName evidence="12">NADPH-dependent 2,4-dienoyl-CoA reductase</fullName>
    </submittedName>
</protein>
<keyword evidence="4" id="KW-0285">Flavoprotein</keyword>
<dbReference type="PRINTS" id="PR00469">
    <property type="entry name" value="PNDRDTASEII"/>
</dbReference>
<dbReference type="Pfam" id="PF00724">
    <property type="entry name" value="Oxidored_FMN"/>
    <property type="match status" value="1"/>
</dbReference>
<dbReference type="InterPro" id="IPR013785">
    <property type="entry name" value="Aldolase_TIM"/>
</dbReference>
<evidence type="ECO:0000256" key="9">
    <source>
        <dbReference type="ARBA" id="ARBA00023014"/>
    </source>
</evidence>
<keyword evidence="6" id="KW-0479">Metal-binding</keyword>
<dbReference type="RefSeq" id="WP_343860752.1">
    <property type="nucleotide sequence ID" value="NZ_BAAAFD010000008.1"/>
</dbReference>
<comment type="caution">
    <text evidence="12">The sequence shown here is derived from an EMBL/GenBank/DDBJ whole genome shotgun (WGS) entry which is preliminary data.</text>
</comment>
<evidence type="ECO:0000256" key="7">
    <source>
        <dbReference type="ARBA" id="ARBA00023002"/>
    </source>
</evidence>
<evidence type="ECO:0000256" key="8">
    <source>
        <dbReference type="ARBA" id="ARBA00023004"/>
    </source>
</evidence>
<evidence type="ECO:0000313" key="12">
    <source>
        <dbReference type="EMBL" id="GAA0858136.1"/>
    </source>
</evidence>
<dbReference type="Gene3D" id="3.20.20.70">
    <property type="entry name" value="Aldolase class I"/>
    <property type="match status" value="1"/>
</dbReference>
<dbReference type="Proteomes" id="UP001500359">
    <property type="component" value="Unassembled WGS sequence"/>
</dbReference>
<comment type="cofactor">
    <cofactor evidence="1">
        <name>FMN</name>
        <dbReference type="ChEBI" id="CHEBI:58210"/>
    </cofactor>
</comment>
<comment type="cofactor">
    <cofactor evidence="2">
        <name>[4Fe-4S] cluster</name>
        <dbReference type="ChEBI" id="CHEBI:49883"/>
    </cofactor>
</comment>
<dbReference type="PANTHER" id="PTHR42917">
    <property type="entry name" value="2,4-DIENOYL-COA REDUCTASE"/>
    <property type="match status" value="1"/>
</dbReference>
<dbReference type="Pfam" id="PF07992">
    <property type="entry name" value="Pyr_redox_2"/>
    <property type="match status" value="1"/>
</dbReference>
<evidence type="ECO:0000256" key="1">
    <source>
        <dbReference type="ARBA" id="ARBA00001917"/>
    </source>
</evidence>
<evidence type="ECO:0000256" key="2">
    <source>
        <dbReference type="ARBA" id="ARBA00001966"/>
    </source>
</evidence>
<evidence type="ECO:0000259" key="10">
    <source>
        <dbReference type="Pfam" id="PF00724"/>
    </source>
</evidence>